<dbReference type="CDD" id="cd03801">
    <property type="entry name" value="GT4_PimA-like"/>
    <property type="match status" value="1"/>
</dbReference>
<accession>A0A969PPX7</accession>
<evidence type="ECO:0000313" key="1">
    <source>
        <dbReference type="EMBL" id="NJP37258.1"/>
    </source>
</evidence>
<dbReference type="InterPro" id="IPR052622">
    <property type="entry name" value="Glycosyltransferase_G1"/>
</dbReference>
<reference evidence="1 2" key="1">
    <citation type="submission" date="2020-03" db="EMBL/GenBank/DDBJ databases">
        <title>Assessment of the enzymatic potential of alkaline-tolerant lipase obtained from Bacillus luteus H11 (technogenic soil) for the bioremediation of saline soils contaminated with petroleum substances.</title>
        <authorList>
            <person name="Kalwasinska A."/>
        </authorList>
    </citation>
    <scope>NUCLEOTIDE SEQUENCE [LARGE SCALE GENOMIC DNA]</scope>
    <source>
        <strain evidence="1 2">H11</strain>
    </source>
</reference>
<protein>
    <submittedName>
        <fullName evidence="1">Glycosyltransferase family 4 protein</fullName>
    </submittedName>
</protein>
<dbReference type="Proteomes" id="UP000752012">
    <property type="component" value="Unassembled WGS sequence"/>
</dbReference>
<gene>
    <name evidence="1" type="ORF">HCN83_06620</name>
</gene>
<dbReference type="RefSeq" id="WP_168005678.1">
    <property type="nucleotide sequence ID" value="NZ_JAATHJ010000007.1"/>
</dbReference>
<organism evidence="1 2">
    <name type="scientific">Alkalicoccus luteus</name>
    <dbReference type="NCBI Taxonomy" id="1237094"/>
    <lineage>
        <taxon>Bacteria</taxon>
        <taxon>Bacillati</taxon>
        <taxon>Bacillota</taxon>
        <taxon>Bacilli</taxon>
        <taxon>Bacillales</taxon>
        <taxon>Bacillaceae</taxon>
        <taxon>Alkalicoccus</taxon>
    </lineage>
</organism>
<dbReference type="EMBL" id="JAATHJ010000007">
    <property type="protein sequence ID" value="NJP37258.1"/>
    <property type="molecule type" value="Genomic_DNA"/>
</dbReference>
<name>A0A969PPX7_9BACI</name>
<keyword evidence="2" id="KW-1185">Reference proteome</keyword>
<comment type="caution">
    <text evidence="1">The sequence shown here is derived from an EMBL/GenBank/DDBJ whole genome shotgun (WGS) entry which is preliminary data.</text>
</comment>
<dbReference type="AlphaFoldDB" id="A0A969PPX7"/>
<dbReference type="Pfam" id="PF13692">
    <property type="entry name" value="Glyco_trans_1_4"/>
    <property type="match status" value="1"/>
</dbReference>
<dbReference type="Gene3D" id="3.40.50.2000">
    <property type="entry name" value="Glycogen Phosphorylase B"/>
    <property type="match status" value="2"/>
</dbReference>
<sequence>MQTQLVIAAPHLDVQRGNKITADRIETAAAAAGFQVTAMDTTGKLNADILGAADIVHGFHAFKFYPVLQHMTEGASFIITITGTDINYDLNNSDRHPAVVEVLKKASLIHVFDEYMKQKIPVEFQAKTEVLPQSVPHVKVASAPEPPPFKLLIPAGIRRIKQIPEAVAACAKAREVISELTLTVVGPVLEEAEKTRLDELEAECSWLTIMPSVNQSSMQTLYESHHAVINHSSSEGQSSALLEAMAAARPALVSDIDGNKGVIQHGINGFVFNDQSSFVTALISLQDKKIYQALSDAALETARTRHNPAAEQRMITSWYRKFA</sequence>
<proteinExistence type="predicted"/>
<dbReference type="PANTHER" id="PTHR46660:SF2">
    <property type="entry name" value="GLYCOSYLTRANSFERASE 1 DOMAIN-CONTAINING PROTEIN 1"/>
    <property type="match status" value="1"/>
</dbReference>
<dbReference type="SUPFAM" id="SSF53756">
    <property type="entry name" value="UDP-Glycosyltransferase/glycogen phosphorylase"/>
    <property type="match status" value="1"/>
</dbReference>
<dbReference type="PANTHER" id="PTHR46660">
    <property type="match status" value="1"/>
</dbReference>
<evidence type="ECO:0000313" key="2">
    <source>
        <dbReference type="Proteomes" id="UP000752012"/>
    </source>
</evidence>